<dbReference type="PANTHER" id="PTHR10954">
    <property type="entry name" value="RIBONUCLEASE H2 SUBUNIT A"/>
    <property type="match status" value="1"/>
</dbReference>
<evidence type="ECO:0000256" key="4">
    <source>
        <dbReference type="ARBA" id="ARBA00008378"/>
    </source>
</evidence>
<keyword evidence="7 13" id="KW-0963">Cytoplasm</keyword>
<evidence type="ECO:0000259" key="16">
    <source>
        <dbReference type="PROSITE" id="PS51975"/>
    </source>
</evidence>
<evidence type="ECO:0000256" key="12">
    <source>
        <dbReference type="ARBA" id="ARBA00023211"/>
    </source>
</evidence>
<keyword evidence="10 13" id="KW-0255">Endonuclease</keyword>
<dbReference type="PANTHER" id="PTHR10954:SF23">
    <property type="entry name" value="RIBONUCLEASE"/>
    <property type="match status" value="1"/>
</dbReference>
<evidence type="ECO:0000313" key="18">
    <source>
        <dbReference type="Proteomes" id="UP000199227"/>
    </source>
</evidence>
<evidence type="ECO:0000256" key="3">
    <source>
        <dbReference type="ARBA" id="ARBA00004496"/>
    </source>
</evidence>
<dbReference type="HAMAP" id="MF_00052_B">
    <property type="entry name" value="RNase_HII_B"/>
    <property type="match status" value="1"/>
</dbReference>
<comment type="subcellular location">
    <subcellularLocation>
        <location evidence="3 13">Cytoplasm</location>
    </subcellularLocation>
</comment>
<organism evidence="17 18">
    <name type="scientific">Hydrogenimonas thermophila</name>
    <dbReference type="NCBI Taxonomy" id="223786"/>
    <lineage>
        <taxon>Bacteria</taxon>
        <taxon>Pseudomonadati</taxon>
        <taxon>Campylobacterota</taxon>
        <taxon>Epsilonproteobacteria</taxon>
        <taxon>Campylobacterales</taxon>
        <taxon>Hydrogenimonadaceae</taxon>
        <taxon>Hydrogenimonas</taxon>
    </lineage>
</organism>
<evidence type="ECO:0000256" key="15">
    <source>
        <dbReference type="RuleBase" id="RU003515"/>
    </source>
</evidence>
<evidence type="ECO:0000256" key="9">
    <source>
        <dbReference type="ARBA" id="ARBA00022723"/>
    </source>
</evidence>
<accession>A0A1I5T7E4</accession>
<dbReference type="GO" id="GO:0032299">
    <property type="term" value="C:ribonuclease H2 complex"/>
    <property type="evidence" value="ECO:0007669"/>
    <property type="project" value="TreeGrafter"/>
</dbReference>
<evidence type="ECO:0000256" key="2">
    <source>
        <dbReference type="ARBA" id="ARBA00004065"/>
    </source>
</evidence>
<dbReference type="EC" id="3.1.26.4" evidence="5 13"/>
<feature type="domain" description="RNase H type-2" evidence="16">
    <location>
        <begin position="2"/>
        <end position="184"/>
    </location>
</feature>
<dbReference type="NCBIfam" id="NF000595">
    <property type="entry name" value="PRK00015.1-3"/>
    <property type="match status" value="1"/>
</dbReference>
<dbReference type="STRING" id="223786.SAMN05216234_14026"/>
<feature type="binding site" evidence="13 14">
    <location>
        <position position="95"/>
    </location>
    <ligand>
        <name>a divalent metal cation</name>
        <dbReference type="ChEBI" id="CHEBI:60240"/>
    </ligand>
</feature>
<dbReference type="InterPro" id="IPR012337">
    <property type="entry name" value="RNaseH-like_sf"/>
</dbReference>
<dbReference type="Gene3D" id="3.30.420.10">
    <property type="entry name" value="Ribonuclease H-like superfamily/Ribonuclease H"/>
    <property type="match status" value="1"/>
</dbReference>
<evidence type="ECO:0000256" key="11">
    <source>
        <dbReference type="ARBA" id="ARBA00022801"/>
    </source>
</evidence>
<protein>
    <recommendedName>
        <fullName evidence="6 13">Ribonuclease HII</fullName>
        <shortName evidence="13">RNase HII</shortName>
        <ecNumber evidence="5 13">3.1.26.4</ecNumber>
    </recommendedName>
</protein>
<feature type="binding site" evidence="13 14">
    <location>
        <position position="9"/>
    </location>
    <ligand>
        <name>a divalent metal cation</name>
        <dbReference type="ChEBI" id="CHEBI:60240"/>
    </ligand>
</feature>
<comment type="function">
    <text evidence="2 13 15">Endonuclease that specifically degrades the RNA of RNA-DNA hybrids.</text>
</comment>
<dbReference type="Pfam" id="PF01351">
    <property type="entry name" value="RNase_HII"/>
    <property type="match status" value="1"/>
</dbReference>
<dbReference type="GO" id="GO:0043137">
    <property type="term" value="P:DNA replication, removal of RNA primer"/>
    <property type="evidence" value="ECO:0007669"/>
    <property type="project" value="TreeGrafter"/>
</dbReference>
<dbReference type="RefSeq" id="WP_092913672.1">
    <property type="nucleotide sequence ID" value="NZ_FOXB01000040.1"/>
</dbReference>
<evidence type="ECO:0000256" key="8">
    <source>
        <dbReference type="ARBA" id="ARBA00022722"/>
    </source>
</evidence>
<dbReference type="OrthoDB" id="9803420at2"/>
<comment type="cofactor">
    <cofactor evidence="13 14">
        <name>Mn(2+)</name>
        <dbReference type="ChEBI" id="CHEBI:29035"/>
    </cofactor>
    <cofactor evidence="13 14">
        <name>Mg(2+)</name>
        <dbReference type="ChEBI" id="CHEBI:18420"/>
    </cofactor>
    <text evidence="13 14">Manganese or magnesium. Binds 1 divalent metal ion per monomer in the absence of substrate. May bind a second metal ion after substrate binding.</text>
</comment>
<sequence length="184" mass="20351">MKQLCGIDEAGRGPVAGPLVMAGVILKDSIDELNDSKKLTEKKREKLYDLIIENSIYHIVSFEAETIDNLGISACLISGLKEIMQTIPDAEYIFDGNTTFGISGLRCQVKADVDVPEVSAASILAKVTRDRYMVELSKKYPQYGFEKHKGYGTKAHIDAIAKNGLSPVHRKSFKIKSLEQPTLF</sequence>
<gene>
    <name evidence="13" type="primary">rnhB</name>
    <name evidence="17" type="ORF">SAMN05216234_14026</name>
</gene>
<dbReference type="PROSITE" id="PS51975">
    <property type="entry name" value="RNASE_H_2"/>
    <property type="match status" value="1"/>
</dbReference>
<dbReference type="InterPro" id="IPR036397">
    <property type="entry name" value="RNaseH_sf"/>
</dbReference>
<keyword evidence="9 13" id="KW-0479">Metal-binding</keyword>
<keyword evidence="8 13" id="KW-0540">Nuclease</keyword>
<dbReference type="GO" id="GO:0003723">
    <property type="term" value="F:RNA binding"/>
    <property type="evidence" value="ECO:0007669"/>
    <property type="project" value="UniProtKB-UniRule"/>
</dbReference>
<comment type="catalytic activity">
    <reaction evidence="1 13 14 15">
        <text>Endonucleolytic cleavage to 5'-phosphomonoester.</text>
        <dbReference type="EC" id="3.1.26.4"/>
    </reaction>
</comment>
<keyword evidence="18" id="KW-1185">Reference proteome</keyword>
<dbReference type="GO" id="GO:0006298">
    <property type="term" value="P:mismatch repair"/>
    <property type="evidence" value="ECO:0007669"/>
    <property type="project" value="TreeGrafter"/>
</dbReference>
<name>A0A1I5T7E4_9BACT</name>
<dbReference type="GO" id="GO:0030145">
    <property type="term" value="F:manganese ion binding"/>
    <property type="evidence" value="ECO:0007669"/>
    <property type="project" value="UniProtKB-UniRule"/>
</dbReference>
<dbReference type="SUPFAM" id="SSF53098">
    <property type="entry name" value="Ribonuclease H-like"/>
    <property type="match status" value="1"/>
</dbReference>
<evidence type="ECO:0000256" key="5">
    <source>
        <dbReference type="ARBA" id="ARBA00012180"/>
    </source>
</evidence>
<evidence type="ECO:0000256" key="13">
    <source>
        <dbReference type="HAMAP-Rule" id="MF_00052"/>
    </source>
</evidence>
<dbReference type="CDD" id="cd07182">
    <property type="entry name" value="RNase_HII_bacteria_HII_like"/>
    <property type="match status" value="1"/>
</dbReference>
<dbReference type="GO" id="GO:0004523">
    <property type="term" value="F:RNA-DNA hybrid ribonuclease activity"/>
    <property type="evidence" value="ECO:0007669"/>
    <property type="project" value="UniProtKB-UniRule"/>
</dbReference>
<evidence type="ECO:0000256" key="1">
    <source>
        <dbReference type="ARBA" id="ARBA00000077"/>
    </source>
</evidence>
<keyword evidence="12 13" id="KW-0464">Manganese</keyword>
<feature type="binding site" evidence="13 14">
    <location>
        <position position="8"/>
    </location>
    <ligand>
        <name>a divalent metal cation</name>
        <dbReference type="ChEBI" id="CHEBI:60240"/>
    </ligand>
</feature>
<dbReference type="InterPro" id="IPR022898">
    <property type="entry name" value="RNase_HII"/>
</dbReference>
<proteinExistence type="inferred from homology"/>
<evidence type="ECO:0000256" key="10">
    <source>
        <dbReference type="ARBA" id="ARBA00022759"/>
    </source>
</evidence>
<evidence type="ECO:0000256" key="7">
    <source>
        <dbReference type="ARBA" id="ARBA00022490"/>
    </source>
</evidence>
<dbReference type="InterPro" id="IPR001352">
    <property type="entry name" value="RNase_HII/HIII"/>
</dbReference>
<evidence type="ECO:0000256" key="14">
    <source>
        <dbReference type="PROSITE-ProRule" id="PRU01319"/>
    </source>
</evidence>
<dbReference type="AlphaFoldDB" id="A0A1I5T7E4"/>
<dbReference type="Proteomes" id="UP000199227">
    <property type="component" value="Unassembled WGS sequence"/>
</dbReference>
<dbReference type="InterPro" id="IPR024567">
    <property type="entry name" value="RNase_HII/HIII_dom"/>
</dbReference>
<comment type="similarity">
    <text evidence="4">Belongs to the RNase HII family. RnhC subfamily.</text>
</comment>
<evidence type="ECO:0000256" key="6">
    <source>
        <dbReference type="ARBA" id="ARBA00019179"/>
    </source>
</evidence>
<dbReference type="EMBL" id="FOXB01000040">
    <property type="protein sequence ID" value="SFP78406.1"/>
    <property type="molecule type" value="Genomic_DNA"/>
</dbReference>
<reference evidence="17 18" key="1">
    <citation type="submission" date="2016-10" db="EMBL/GenBank/DDBJ databases">
        <authorList>
            <person name="de Groot N.N."/>
        </authorList>
    </citation>
    <scope>NUCLEOTIDE SEQUENCE [LARGE SCALE GENOMIC DNA]</scope>
    <source>
        <strain evidence="17 18">EP1-55-1</strain>
    </source>
</reference>
<keyword evidence="11 13" id="KW-0378">Hydrolase</keyword>
<evidence type="ECO:0000313" key="17">
    <source>
        <dbReference type="EMBL" id="SFP78406.1"/>
    </source>
</evidence>
<dbReference type="GO" id="GO:0005737">
    <property type="term" value="C:cytoplasm"/>
    <property type="evidence" value="ECO:0007669"/>
    <property type="project" value="UniProtKB-SubCell"/>
</dbReference>